<keyword evidence="3" id="KW-0812">Transmembrane</keyword>
<feature type="transmembrane region" description="Helical" evidence="3">
    <location>
        <begin position="45"/>
        <end position="66"/>
    </location>
</feature>
<keyword evidence="3" id="KW-1133">Transmembrane helix</keyword>
<protein>
    <recommendedName>
        <fullName evidence="4">DUF6779 domain-containing protein</fullName>
    </recommendedName>
</protein>
<sequence>MTDLSRGARVRRSGRRPGWVLLTALLVLAIGASSALVFTNRVELLKLAVILALWAAVVAAFVSVIYRRQSDVDQARARDLKLVYDLQLDREISARREYELTVESQLRRELASELRAQANDEVSELRAELAALRTNLEILFDAELSERPALEGERRPVRGYSEWDREDESARERINRVQSVRAEEPARRADDSIIDVHEEPLTPAQPRQSVAESPQQSYAPQAHEYAPPRQNRSAEQPGPDRGSHRRTGEQETPAARNEPASAPWAPPSAPPSPAGPAERRQEARNWAPPQNPAGGGPTPSPKPPTGPEQVEQQPGRRSHRRAEPPGQPEPQYAPTPAPEPPAPPQQEPPQQQPRIQWPPPTATPRQPEQSDAWQPVSPEGQWLPPGAPGSNWSSSQPTGPAPASWAYDNGPSRDKPSYRPPALGEPVEPPPERRGRHSGAPAEPTPDESSEPSADFGESGRRARSRHSADYADPAEAAPAPAMSPAPPPPPPPPPASPDRGPAMSPPPLPSARHRSADDPSEADEPQSGGQSVAELLARLQTTPSEGGGRRRRRED</sequence>
<keyword evidence="6" id="KW-1185">Reference proteome</keyword>
<name>A0ABY3VLR0_9MYCO</name>
<dbReference type="Pfam" id="PF20570">
    <property type="entry name" value="DUF6779"/>
    <property type="match status" value="1"/>
</dbReference>
<feature type="compositionally biased region" description="Polar residues" evidence="2">
    <location>
        <begin position="205"/>
        <end position="219"/>
    </location>
</feature>
<evidence type="ECO:0000259" key="4">
    <source>
        <dbReference type="Pfam" id="PF20570"/>
    </source>
</evidence>
<evidence type="ECO:0000256" key="2">
    <source>
        <dbReference type="SAM" id="MobiDB-lite"/>
    </source>
</evidence>
<evidence type="ECO:0000313" key="6">
    <source>
        <dbReference type="Proteomes" id="UP001055336"/>
    </source>
</evidence>
<dbReference type="Proteomes" id="UP001055336">
    <property type="component" value="Chromosome"/>
</dbReference>
<accession>A0ABY3VLR0</accession>
<reference evidence="5" key="1">
    <citation type="submission" date="2022-08" db="EMBL/GenBank/DDBJ databases">
        <title>Whole genome sequencing of non-tuberculosis mycobacteria type-strains.</title>
        <authorList>
            <person name="Igarashi Y."/>
            <person name="Osugi A."/>
            <person name="Mitarai S."/>
        </authorList>
    </citation>
    <scope>NUCLEOTIDE SEQUENCE</scope>
    <source>
        <strain evidence="5">DSM 45127</strain>
    </source>
</reference>
<feature type="domain" description="DUF6779" evidence="4">
    <location>
        <begin position="45"/>
        <end position="150"/>
    </location>
</feature>
<feature type="compositionally biased region" description="Pro residues" evidence="2">
    <location>
        <begin position="325"/>
        <end position="362"/>
    </location>
</feature>
<feature type="compositionally biased region" description="Pro residues" evidence="2">
    <location>
        <begin position="264"/>
        <end position="274"/>
    </location>
</feature>
<feature type="coiled-coil region" evidence="1">
    <location>
        <begin position="108"/>
        <end position="142"/>
    </location>
</feature>
<organism evidence="5 6">
    <name type="scientific">Mycobacterium paraterrae</name>
    <dbReference type="NCBI Taxonomy" id="577492"/>
    <lineage>
        <taxon>Bacteria</taxon>
        <taxon>Bacillati</taxon>
        <taxon>Actinomycetota</taxon>
        <taxon>Actinomycetes</taxon>
        <taxon>Mycobacteriales</taxon>
        <taxon>Mycobacteriaceae</taxon>
        <taxon>Mycobacterium</taxon>
    </lineage>
</organism>
<evidence type="ECO:0000256" key="3">
    <source>
        <dbReference type="SAM" id="Phobius"/>
    </source>
</evidence>
<dbReference type="RefSeq" id="WP_240261903.1">
    <property type="nucleotide sequence ID" value="NZ_CP092488.2"/>
</dbReference>
<feature type="compositionally biased region" description="Low complexity" evidence="2">
    <location>
        <begin position="471"/>
        <end position="481"/>
    </location>
</feature>
<evidence type="ECO:0000256" key="1">
    <source>
        <dbReference type="SAM" id="Coils"/>
    </source>
</evidence>
<proteinExistence type="predicted"/>
<keyword evidence="1" id="KW-0175">Coiled coil</keyword>
<dbReference type="EMBL" id="CP092488">
    <property type="protein sequence ID" value="UMB70177.1"/>
    <property type="molecule type" value="Genomic_DNA"/>
</dbReference>
<keyword evidence="3" id="KW-0472">Membrane</keyword>
<feature type="compositionally biased region" description="Basic and acidic residues" evidence="2">
    <location>
        <begin position="168"/>
        <end position="200"/>
    </location>
</feature>
<gene>
    <name evidence="5" type="ORF">MKK62_02210</name>
</gene>
<evidence type="ECO:0000313" key="5">
    <source>
        <dbReference type="EMBL" id="UMB70177.1"/>
    </source>
</evidence>
<dbReference type="InterPro" id="IPR046706">
    <property type="entry name" value="DUF6779"/>
</dbReference>
<feature type="region of interest" description="Disordered" evidence="2">
    <location>
        <begin position="162"/>
        <end position="556"/>
    </location>
</feature>
<feature type="compositionally biased region" description="Polar residues" evidence="2">
    <location>
        <begin position="363"/>
        <end position="372"/>
    </location>
</feature>
<feature type="compositionally biased region" description="Pro residues" evidence="2">
    <location>
        <begin position="482"/>
        <end position="497"/>
    </location>
</feature>